<organism evidence="5 6">
    <name type="scientific">Robbsia betulipollinis</name>
    <dbReference type="NCBI Taxonomy" id="2981849"/>
    <lineage>
        <taxon>Bacteria</taxon>
        <taxon>Pseudomonadati</taxon>
        <taxon>Pseudomonadota</taxon>
        <taxon>Betaproteobacteria</taxon>
        <taxon>Burkholderiales</taxon>
        <taxon>Burkholderiaceae</taxon>
        <taxon>Robbsia</taxon>
    </lineage>
</organism>
<name>A0ABT3ZM57_9BURK</name>
<sequence length="99" mass="11172">MKMSEILSALSNPVRLNILTWLKEPSRHFPAQNDNAPENGICVTHIQEKTGLSQSTISLYLATLQRADLVRSQRVGQWTYYSLNRDVVTAFIAALAERL</sequence>
<evidence type="ECO:0000313" key="5">
    <source>
        <dbReference type="EMBL" id="MCY0387407.1"/>
    </source>
</evidence>
<protein>
    <submittedName>
        <fullName evidence="5">Metalloregulator ArsR/SmtB family transcription factor</fullName>
    </submittedName>
</protein>
<proteinExistence type="predicted"/>
<dbReference type="InterPro" id="IPR036388">
    <property type="entry name" value="WH-like_DNA-bd_sf"/>
</dbReference>
<evidence type="ECO:0000259" key="4">
    <source>
        <dbReference type="PROSITE" id="PS50987"/>
    </source>
</evidence>
<dbReference type="InterPro" id="IPR036390">
    <property type="entry name" value="WH_DNA-bd_sf"/>
</dbReference>
<feature type="domain" description="HTH arsR-type" evidence="4">
    <location>
        <begin position="1"/>
        <end position="99"/>
    </location>
</feature>
<dbReference type="CDD" id="cd00090">
    <property type="entry name" value="HTH_ARSR"/>
    <property type="match status" value="1"/>
</dbReference>
<dbReference type="InterPro" id="IPR011991">
    <property type="entry name" value="ArsR-like_HTH"/>
</dbReference>
<dbReference type="EMBL" id="JAPMXC010000001">
    <property type="protein sequence ID" value="MCY0387407.1"/>
    <property type="molecule type" value="Genomic_DNA"/>
</dbReference>
<dbReference type="RefSeq" id="WP_267847151.1">
    <property type="nucleotide sequence ID" value="NZ_JAPMXC010000001.1"/>
</dbReference>
<dbReference type="SUPFAM" id="SSF46785">
    <property type="entry name" value="Winged helix' DNA-binding domain"/>
    <property type="match status" value="1"/>
</dbReference>
<evidence type="ECO:0000256" key="1">
    <source>
        <dbReference type="ARBA" id="ARBA00023015"/>
    </source>
</evidence>
<keyword evidence="2" id="KW-0238">DNA-binding</keyword>
<dbReference type="PROSITE" id="PS50987">
    <property type="entry name" value="HTH_ARSR_2"/>
    <property type="match status" value="1"/>
</dbReference>
<keyword evidence="1" id="KW-0805">Transcription regulation</keyword>
<dbReference type="Gene3D" id="1.10.10.10">
    <property type="entry name" value="Winged helix-like DNA-binding domain superfamily/Winged helix DNA-binding domain"/>
    <property type="match status" value="1"/>
</dbReference>
<dbReference type="InterPro" id="IPR001845">
    <property type="entry name" value="HTH_ArsR_DNA-bd_dom"/>
</dbReference>
<dbReference type="Proteomes" id="UP001082899">
    <property type="component" value="Unassembled WGS sequence"/>
</dbReference>
<dbReference type="PANTHER" id="PTHR33154">
    <property type="entry name" value="TRANSCRIPTIONAL REGULATOR, ARSR FAMILY"/>
    <property type="match status" value="1"/>
</dbReference>
<dbReference type="Pfam" id="PF01022">
    <property type="entry name" value="HTH_5"/>
    <property type="match status" value="1"/>
</dbReference>
<comment type="caution">
    <text evidence="5">The sequence shown here is derived from an EMBL/GenBank/DDBJ whole genome shotgun (WGS) entry which is preliminary data.</text>
</comment>
<evidence type="ECO:0000256" key="2">
    <source>
        <dbReference type="ARBA" id="ARBA00023125"/>
    </source>
</evidence>
<dbReference type="PANTHER" id="PTHR33154:SF33">
    <property type="entry name" value="TRANSCRIPTIONAL REPRESSOR SDPR"/>
    <property type="match status" value="1"/>
</dbReference>
<evidence type="ECO:0000256" key="3">
    <source>
        <dbReference type="ARBA" id="ARBA00023163"/>
    </source>
</evidence>
<dbReference type="SMART" id="SM00418">
    <property type="entry name" value="HTH_ARSR"/>
    <property type="match status" value="1"/>
</dbReference>
<gene>
    <name evidence="5" type="ORF">OVY01_09190</name>
</gene>
<evidence type="ECO:0000313" key="6">
    <source>
        <dbReference type="Proteomes" id="UP001082899"/>
    </source>
</evidence>
<keyword evidence="6" id="KW-1185">Reference proteome</keyword>
<dbReference type="InterPro" id="IPR051081">
    <property type="entry name" value="HTH_MetalResp_TranReg"/>
</dbReference>
<reference evidence="5" key="1">
    <citation type="submission" date="2022-11" db="EMBL/GenBank/DDBJ databases">
        <title>Robbsia betulipollinis sp. nov., isolated from pollen of birch (Betula pendula).</title>
        <authorList>
            <person name="Shi H."/>
            <person name="Ambika Manirajan B."/>
            <person name="Ratering S."/>
            <person name="Geissler-Plaum R."/>
            <person name="Schnell S."/>
        </authorList>
    </citation>
    <scope>NUCLEOTIDE SEQUENCE</scope>
    <source>
        <strain evidence="5">Bb-Pol-6</strain>
    </source>
</reference>
<keyword evidence="3" id="KW-0804">Transcription</keyword>
<accession>A0ABT3ZM57</accession>